<comment type="caution">
    <text evidence="1">The sequence shown here is derived from an EMBL/GenBank/DDBJ whole genome shotgun (WGS) entry which is preliminary data.</text>
</comment>
<dbReference type="AlphaFoldDB" id="A0A4Z0P8M6"/>
<evidence type="ECO:0000313" key="1">
    <source>
        <dbReference type="EMBL" id="TGE08754.1"/>
    </source>
</evidence>
<sequence>MPDEDKGLHPLRIMVPTEIYEKLEAQKEDEGYTTLQSFIAPILCAVGRGEIRRSYHSTSPAIQTKAVGI</sequence>
<evidence type="ECO:0000313" key="2">
    <source>
        <dbReference type="Proteomes" id="UP000298337"/>
    </source>
</evidence>
<accession>A0A4Z0P8M6</accession>
<gene>
    <name evidence="1" type="ORF">EU556_13795</name>
</gene>
<dbReference type="EMBL" id="SRLA01000002">
    <property type="protein sequence ID" value="TGE08754.1"/>
    <property type="molecule type" value="Genomic_DNA"/>
</dbReference>
<protein>
    <submittedName>
        <fullName evidence="1">Uncharacterized protein</fullName>
    </submittedName>
</protein>
<name>A0A4Z0P8M6_9BACT</name>
<reference evidence="1 2" key="1">
    <citation type="submission" date="2019-04" db="EMBL/GenBank/DDBJ databases">
        <authorList>
            <person name="Feng G."/>
            <person name="Zhang J."/>
            <person name="Zhu H."/>
        </authorList>
    </citation>
    <scope>NUCLEOTIDE SEQUENCE [LARGE SCALE GENOMIC DNA]</scope>
    <source>
        <strain evidence="1 2">92R-1</strain>
    </source>
</reference>
<keyword evidence="2" id="KW-1185">Reference proteome</keyword>
<dbReference type="Proteomes" id="UP000298337">
    <property type="component" value="Unassembled WGS sequence"/>
</dbReference>
<organism evidence="1 2">
    <name type="scientific">Hymenobacter fodinae</name>
    <dbReference type="NCBI Taxonomy" id="2510796"/>
    <lineage>
        <taxon>Bacteria</taxon>
        <taxon>Pseudomonadati</taxon>
        <taxon>Bacteroidota</taxon>
        <taxon>Cytophagia</taxon>
        <taxon>Cytophagales</taxon>
        <taxon>Hymenobacteraceae</taxon>
        <taxon>Hymenobacter</taxon>
    </lineage>
</organism>
<proteinExistence type="predicted"/>